<evidence type="ECO:0000259" key="9">
    <source>
        <dbReference type="PROSITE" id="PS50113"/>
    </source>
</evidence>
<keyword evidence="5" id="KW-0418">Kinase</keyword>
<dbReference type="InterPro" id="IPR013656">
    <property type="entry name" value="PAS_4"/>
</dbReference>
<dbReference type="InterPro" id="IPR035965">
    <property type="entry name" value="PAS-like_dom_sf"/>
</dbReference>
<evidence type="ECO:0000256" key="2">
    <source>
        <dbReference type="ARBA" id="ARBA00012438"/>
    </source>
</evidence>
<keyword evidence="3" id="KW-0597">Phosphoprotein</keyword>
<dbReference type="InterPro" id="IPR052162">
    <property type="entry name" value="Sensor_kinase/Photoreceptor"/>
</dbReference>
<protein>
    <recommendedName>
        <fullName evidence="2">histidine kinase</fullName>
        <ecNumber evidence="2">2.7.13.3</ecNumber>
    </recommendedName>
</protein>
<evidence type="ECO:0000256" key="1">
    <source>
        <dbReference type="ARBA" id="ARBA00000085"/>
    </source>
</evidence>
<feature type="domain" description="PAC" evidence="9">
    <location>
        <begin position="91"/>
        <end position="145"/>
    </location>
</feature>
<evidence type="ECO:0000313" key="10">
    <source>
        <dbReference type="EMBL" id="GAA4389070.1"/>
    </source>
</evidence>
<comment type="caution">
    <text evidence="10">The sequence shown here is derived from an EMBL/GenBank/DDBJ whole genome shotgun (WGS) entry which is preliminary data.</text>
</comment>
<dbReference type="Pfam" id="PF00512">
    <property type="entry name" value="HisKA"/>
    <property type="match status" value="1"/>
</dbReference>
<dbReference type="Gene3D" id="3.30.450.20">
    <property type="entry name" value="PAS domain"/>
    <property type="match status" value="5"/>
</dbReference>
<dbReference type="CDD" id="cd00082">
    <property type="entry name" value="HisKA"/>
    <property type="match status" value="1"/>
</dbReference>
<dbReference type="Proteomes" id="UP001500454">
    <property type="component" value="Unassembled WGS sequence"/>
</dbReference>
<sequence length="948" mass="105857">MPTSLSAADLLSIFNTQPGATLLLSPEWVIVGASDDYLAATLTERAAIVGQHIFDAFPDNPETPEANAVANVRASLETVLATRQPHDMAPQHYDVPDRTRPGQFVERHWKPRHTPVLDAAGQVQFIIQSVQDITATRLAERQLRDSQAGEQLARADAETQRQRFYDVLMQLPAYIAVYHGPEHIYQFVNPPYQSLFPHRSFAGRPFREGIPEATALGVVALFDRVYQTGEPYYAREMEGWFDFRGTGEPEQVFLNLSLYPLRDAAGNVNGVLDFSYNVTEQVRARRQVEQLNQDLEARVQARTEEAFALQADLLAAEQHQAELKTRLYQVFEQTPASIALLRGPEHRFEYVNHAYQALFPGRALVGHPLAQALPDAVDQGFLALLDGVYRTGETFFGNELPLVIEQPDGRPPRQVYFTFTYQAYHEAGQTAGVTIFAFDVTEQVRARQQREAERQQLHALFMEAPAPIVILDGPELVFQLVNPAYQRVFPGRALLGKPVLDALPEIEGTPVAESLRAVYETGDSFVAQELPLQLARHDGAPLEELFFTFTYQARRNAQGDIDGVLVFAHEVTAQVQARRVVEARETSFRQLADHVPGTLWVTDAAGECTYLNARWYAITGQIPPEGLGLGWTHAVHPDDAAGAGAAFLAANARREPFSCLFRLRQRDGAYRWVIDQGLPRFSAACVYEGMVGTVVDVDEQKLAELAQQRLSAELGAINQQLSRTNVDLDNFIYTASHDLKAPISNIEGLLHTLQQELPASSQNAEVAYILDMMQDSVDRFTRTIDHLTDVSKLQKEHDQPRAAVALADVIEDVRLDLVPLLRQTGGSLSVDVRATPTVLFSEKNLRSVVYNLLSNALKYRHPDRVPDVRVRSRVEGDFVVLEVQDNGLGLDLTREHQLFTMFRRYHTHVEGSGIGLYMVKRMVENAGGRIGVESEVGQGATFTVYLPH</sequence>
<evidence type="ECO:0000256" key="5">
    <source>
        <dbReference type="ARBA" id="ARBA00022777"/>
    </source>
</evidence>
<evidence type="ECO:0000256" key="3">
    <source>
        <dbReference type="ARBA" id="ARBA00022553"/>
    </source>
</evidence>
<dbReference type="InterPro" id="IPR013655">
    <property type="entry name" value="PAS_fold_3"/>
</dbReference>
<dbReference type="SMART" id="SM00388">
    <property type="entry name" value="HisKA"/>
    <property type="match status" value="1"/>
</dbReference>
<dbReference type="InterPro" id="IPR005467">
    <property type="entry name" value="His_kinase_dom"/>
</dbReference>
<feature type="domain" description="PAC" evidence="9">
    <location>
        <begin position="235"/>
        <end position="290"/>
    </location>
</feature>
<dbReference type="PANTHER" id="PTHR43304:SF1">
    <property type="entry name" value="PAC DOMAIN-CONTAINING PROTEIN"/>
    <property type="match status" value="1"/>
</dbReference>
<dbReference type="InterPro" id="IPR036097">
    <property type="entry name" value="HisK_dim/P_sf"/>
</dbReference>
<organism evidence="10 11">
    <name type="scientific">Hymenobacter koreensis</name>
    <dbReference type="NCBI Taxonomy" id="1084523"/>
    <lineage>
        <taxon>Bacteria</taxon>
        <taxon>Pseudomonadati</taxon>
        <taxon>Bacteroidota</taxon>
        <taxon>Cytophagia</taxon>
        <taxon>Cytophagales</taxon>
        <taxon>Hymenobacteraceae</taxon>
        <taxon>Hymenobacter</taxon>
    </lineage>
</organism>
<evidence type="ECO:0000259" key="8">
    <source>
        <dbReference type="PROSITE" id="PS50112"/>
    </source>
</evidence>
<dbReference type="Gene3D" id="3.30.565.10">
    <property type="entry name" value="Histidine kinase-like ATPase, C-terminal domain"/>
    <property type="match status" value="1"/>
</dbReference>
<dbReference type="InterPro" id="IPR000014">
    <property type="entry name" value="PAS"/>
</dbReference>
<keyword evidence="11" id="KW-1185">Reference proteome</keyword>
<dbReference type="PANTHER" id="PTHR43304">
    <property type="entry name" value="PHYTOCHROME-LIKE PROTEIN CPH1"/>
    <property type="match status" value="1"/>
</dbReference>
<proteinExistence type="predicted"/>
<reference evidence="11" key="1">
    <citation type="journal article" date="2019" name="Int. J. Syst. Evol. Microbiol.">
        <title>The Global Catalogue of Microorganisms (GCM) 10K type strain sequencing project: providing services to taxonomists for standard genome sequencing and annotation.</title>
        <authorList>
            <consortium name="The Broad Institute Genomics Platform"/>
            <consortium name="The Broad Institute Genome Sequencing Center for Infectious Disease"/>
            <person name="Wu L."/>
            <person name="Ma J."/>
        </authorList>
    </citation>
    <scope>NUCLEOTIDE SEQUENCE [LARGE SCALE GENOMIC DNA]</scope>
    <source>
        <strain evidence="11">JCM 17924</strain>
    </source>
</reference>
<dbReference type="PROSITE" id="PS50112">
    <property type="entry name" value="PAS"/>
    <property type="match status" value="1"/>
</dbReference>
<dbReference type="InterPro" id="IPR003661">
    <property type="entry name" value="HisK_dim/P_dom"/>
</dbReference>
<dbReference type="CDD" id="cd00130">
    <property type="entry name" value="PAS"/>
    <property type="match status" value="1"/>
</dbReference>
<dbReference type="EC" id="2.7.13.3" evidence="2"/>
<accession>A0ABP8JDJ8</accession>
<dbReference type="SMART" id="SM00091">
    <property type="entry name" value="PAS"/>
    <property type="match status" value="4"/>
</dbReference>
<dbReference type="NCBIfam" id="TIGR00229">
    <property type="entry name" value="sensory_box"/>
    <property type="match status" value="1"/>
</dbReference>
<evidence type="ECO:0000313" key="11">
    <source>
        <dbReference type="Proteomes" id="UP001500454"/>
    </source>
</evidence>
<dbReference type="SMART" id="SM00387">
    <property type="entry name" value="HATPase_c"/>
    <property type="match status" value="1"/>
</dbReference>
<keyword evidence="6" id="KW-0175">Coiled coil</keyword>
<evidence type="ECO:0000259" key="7">
    <source>
        <dbReference type="PROSITE" id="PS50109"/>
    </source>
</evidence>
<dbReference type="InterPro" id="IPR001610">
    <property type="entry name" value="PAC"/>
</dbReference>
<feature type="domain" description="Histidine kinase" evidence="7">
    <location>
        <begin position="734"/>
        <end position="948"/>
    </location>
</feature>
<dbReference type="PRINTS" id="PR00344">
    <property type="entry name" value="BCTRLSENSOR"/>
</dbReference>
<dbReference type="InterPro" id="IPR004358">
    <property type="entry name" value="Sig_transdc_His_kin-like_C"/>
</dbReference>
<feature type="coiled-coil region" evidence="6">
    <location>
        <begin position="278"/>
        <end position="305"/>
    </location>
</feature>
<comment type="catalytic activity">
    <reaction evidence="1">
        <text>ATP + protein L-histidine = ADP + protein N-phospho-L-histidine.</text>
        <dbReference type="EC" id="2.7.13.3"/>
    </reaction>
</comment>
<dbReference type="Pfam" id="PF08448">
    <property type="entry name" value="PAS_4"/>
    <property type="match status" value="4"/>
</dbReference>
<keyword evidence="4" id="KW-0808">Transferase</keyword>
<dbReference type="SMART" id="SM00086">
    <property type="entry name" value="PAC"/>
    <property type="match status" value="4"/>
</dbReference>
<evidence type="ECO:0000256" key="6">
    <source>
        <dbReference type="SAM" id="Coils"/>
    </source>
</evidence>
<dbReference type="Pfam" id="PF02518">
    <property type="entry name" value="HATPase_c"/>
    <property type="match status" value="1"/>
</dbReference>
<dbReference type="EMBL" id="BAABHA010000013">
    <property type="protein sequence ID" value="GAA4389070.1"/>
    <property type="molecule type" value="Genomic_DNA"/>
</dbReference>
<name>A0ABP8JDJ8_9BACT</name>
<dbReference type="InterPro" id="IPR036890">
    <property type="entry name" value="HATPase_C_sf"/>
</dbReference>
<dbReference type="SUPFAM" id="SSF55874">
    <property type="entry name" value="ATPase domain of HSP90 chaperone/DNA topoisomerase II/histidine kinase"/>
    <property type="match status" value="1"/>
</dbReference>
<dbReference type="RefSeq" id="WP_345226627.1">
    <property type="nucleotide sequence ID" value="NZ_BAABHA010000013.1"/>
</dbReference>
<dbReference type="Gene3D" id="1.10.287.130">
    <property type="match status" value="1"/>
</dbReference>
<feature type="domain" description="PAS" evidence="8">
    <location>
        <begin position="584"/>
        <end position="639"/>
    </location>
</feature>
<dbReference type="Pfam" id="PF08447">
    <property type="entry name" value="PAS_3"/>
    <property type="match status" value="1"/>
</dbReference>
<dbReference type="PROSITE" id="PS50109">
    <property type="entry name" value="HIS_KIN"/>
    <property type="match status" value="1"/>
</dbReference>
<dbReference type="InterPro" id="IPR000700">
    <property type="entry name" value="PAS-assoc_C"/>
</dbReference>
<dbReference type="InterPro" id="IPR003594">
    <property type="entry name" value="HATPase_dom"/>
</dbReference>
<feature type="domain" description="PAC" evidence="9">
    <location>
        <begin position="657"/>
        <end position="709"/>
    </location>
</feature>
<evidence type="ECO:0000256" key="4">
    <source>
        <dbReference type="ARBA" id="ARBA00022679"/>
    </source>
</evidence>
<dbReference type="SUPFAM" id="SSF47384">
    <property type="entry name" value="Homodimeric domain of signal transducing histidine kinase"/>
    <property type="match status" value="1"/>
</dbReference>
<gene>
    <name evidence="10" type="ORF">GCM10023186_36100</name>
</gene>
<dbReference type="PROSITE" id="PS50113">
    <property type="entry name" value="PAC"/>
    <property type="match status" value="3"/>
</dbReference>
<dbReference type="SUPFAM" id="SSF55785">
    <property type="entry name" value="PYP-like sensor domain (PAS domain)"/>
    <property type="match status" value="5"/>
</dbReference>